<dbReference type="GO" id="GO:0005886">
    <property type="term" value="C:plasma membrane"/>
    <property type="evidence" value="ECO:0007669"/>
    <property type="project" value="UniProtKB-SubCell"/>
</dbReference>
<sequence>MEGKNLILAISLSALVLIMWSIFFAPPPPTIDKEQNKIEKTQKKDDEISSPSIDAKKETVTLTRAKSLKSTKRISIKNENISGSISLTGGIIDDITFKNYNQKLNSEEKVILLNPNTSEDGYYIETGWASTNKDMDLPNNKTEWSIVGNSKLTPNNPVTLKWTNNKGITFTKIIELDEKFLFKINQKIKNDGNNNYD</sequence>
<dbReference type="GO" id="GO:0015031">
    <property type="term" value="P:protein transport"/>
    <property type="evidence" value="ECO:0007669"/>
    <property type="project" value="UniProtKB-KW"/>
</dbReference>
<dbReference type="Gene3D" id="2.70.98.90">
    <property type="match status" value="1"/>
</dbReference>
<dbReference type="NCBIfam" id="TIGR03593">
    <property type="entry name" value="yidC_nterm"/>
    <property type="match status" value="1"/>
</dbReference>
<keyword evidence="5" id="KW-0472">Membrane</keyword>
<feature type="domain" description="Membrane insertase YidC N-terminal" evidence="10">
    <location>
        <begin position="73"/>
        <end position="195"/>
    </location>
</feature>
<evidence type="ECO:0000256" key="1">
    <source>
        <dbReference type="ARBA" id="ARBA00004651"/>
    </source>
</evidence>
<reference evidence="11" key="1">
    <citation type="submission" date="2018-05" db="EMBL/GenBank/DDBJ databases">
        <authorList>
            <person name="Lanie J.A."/>
            <person name="Ng W.-L."/>
            <person name="Kazmierczak K.M."/>
            <person name="Andrzejewski T.M."/>
            <person name="Davidsen T.M."/>
            <person name="Wayne K.J."/>
            <person name="Tettelin H."/>
            <person name="Glass J.I."/>
            <person name="Rusch D."/>
            <person name="Podicherti R."/>
            <person name="Tsui H.-C.T."/>
            <person name="Winkler M.E."/>
        </authorList>
    </citation>
    <scope>NUCLEOTIDE SEQUENCE</scope>
</reference>
<evidence type="ECO:0000259" key="10">
    <source>
        <dbReference type="Pfam" id="PF14849"/>
    </source>
</evidence>
<evidence type="ECO:0000256" key="2">
    <source>
        <dbReference type="ARBA" id="ARBA00010527"/>
    </source>
</evidence>
<feature type="non-terminal residue" evidence="11">
    <location>
        <position position="197"/>
    </location>
</feature>
<gene>
    <name evidence="11" type="ORF">METZ01_LOCUS246267</name>
</gene>
<dbReference type="CDD" id="cd19961">
    <property type="entry name" value="EcYidC-like_peri"/>
    <property type="match status" value="1"/>
</dbReference>
<keyword evidence="6" id="KW-0653">Protein transport</keyword>
<dbReference type="EMBL" id="UINC01064594">
    <property type="protein sequence ID" value="SVB93413.1"/>
    <property type="molecule type" value="Genomic_DNA"/>
</dbReference>
<evidence type="ECO:0000256" key="3">
    <source>
        <dbReference type="ARBA" id="ARBA00015325"/>
    </source>
</evidence>
<organism evidence="11">
    <name type="scientific">marine metagenome</name>
    <dbReference type="NCBI Taxonomy" id="408172"/>
    <lineage>
        <taxon>unclassified sequences</taxon>
        <taxon>metagenomes</taxon>
        <taxon>ecological metagenomes</taxon>
    </lineage>
</organism>
<accession>A0A382I3J9</accession>
<dbReference type="InterPro" id="IPR028053">
    <property type="entry name" value="Membr_insert_YidC_N"/>
</dbReference>
<keyword evidence="5" id="KW-1003">Cell membrane</keyword>
<keyword evidence="7" id="KW-0143">Chaperone</keyword>
<evidence type="ECO:0000256" key="7">
    <source>
        <dbReference type="ARBA" id="ARBA00023186"/>
    </source>
</evidence>
<evidence type="ECO:0000256" key="9">
    <source>
        <dbReference type="ARBA" id="ARBA00033342"/>
    </source>
</evidence>
<protein>
    <recommendedName>
        <fullName evidence="3">Membrane protein insertase YidC</fullName>
    </recommendedName>
    <alternativeName>
        <fullName evidence="9">Foldase YidC</fullName>
    </alternativeName>
    <alternativeName>
        <fullName evidence="8">Membrane integrase YidC</fullName>
    </alternativeName>
</protein>
<proteinExistence type="inferred from homology"/>
<comment type="similarity">
    <text evidence="2">Belongs to the OXA1/ALB3/YidC family. Type 1 subfamily.</text>
</comment>
<evidence type="ECO:0000256" key="5">
    <source>
        <dbReference type="ARBA" id="ARBA00022475"/>
    </source>
</evidence>
<evidence type="ECO:0000256" key="8">
    <source>
        <dbReference type="ARBA" id="ARBA00033245"/>
    </source>
</evidence>
<evidence type="ECO:0000256" key="4">
    <source>
        <dbReference type="ARBA" id="ARBA00022448"/>
    </source>
</evidence>
<dbReference type="Pfam" id="PF14849">
    <property type="entry name" value="YidC_periplas"/>
    <property type="match status" value="1"/>
</dbReference>
<dbReference type="AlphaFoldDB" id="A0A382I3J9"/>
<evidence type="ECO:0000313" key="11">
    <source>
        <dbReference type="EMBL" id="SVB93413.1"/>
    </source>
</evidence>
<dbReference type="InterPro" id="IPR038221">
    <property type="entry name" value="YidC_periplasmic_sf"/>
</dbReference>
<evidence type="ECO:0000256" key="6">
    <source>
        <dbReference type="ARBA" id="ARBA00022927"/>
    </source>
</evidence>
<keyword evidence="4" id="KW-0813">Transport</keyword>
<comment type="subcellular location">
    <subcellularLocation>
        <location evidence="1">Cell membrane</location>
        <topology evidence="1">Multi-pass membrane protein</topology>
    </subcellularLocation>
</comment>
<name>A0A382I3J9_9ZZZZ</name>